<dbReference type="InterPro" id="IPR008662">
    <property type="entry name" value="TOIP1/2"/>
</dbReference>
<feature type="transmembrane region" description="Helical" evidence="6">
    <location>
        <begin position="180"/>
        <end position="198"/>
    </location>
</feature>
<dbReference type="GO" id="GO:0016020">
    <property type="term" value="C:membrane"/>
    <property type="evidence" value="ECO:0007669"/>
    <property type="project" value="UniProtKB-SubCell"/>
</dbReference>
<proteinExistence type="predicted"/>
<keyword evidence="3 6" id="KW-1133">Transmembrane helix</keyword>
<dbReference type="GO" id="GO:0001671">
    <property type="term" value="F:ATPase activator activity"/>
    <property type="evidence" value="ECO:0007669"/>
    <property type="project" value="InterPro"/>
</dbReference>
<evidence type="ECO:0000256" key="4">
    <source>
        <dbReference type="ARBA" id="ARBA00023136"/>
    </source>
</evidence>
<evidence type="ECO:0000256" key="5">
    <source>
        <dbReference type="SAM" id="MobiDB-lite"/>
    </source>
</evidence>
<keyword evidence="4 6" id="KW-0472">Membrane</keyword>
<dbReference type="InterPro" id="IPR038599">
    <property type="entry name" value="LAP1C-like_C_sf"/>
</dbReference>
<sequence>MNSDHPEGNWGGINIIPSARKPIHNSGEPYKKTDIMVRYGDVEDSSSSDLEQSRDVDEVDNVMSKMSRETSPLPIRKKKCHPHSNSQDEEYTDDNTNVLSQSLPATLPSYSCYSDNSYPEERSYLSNSQRSFRDDVPRIEMNRSNNMSLERRQGISNRRGVSVVSGDDSQSQSQNTSRNFIIFLTLVAVVVSVFYTKLPNFITLNISTEKYTQTDHHDSIIFETNMNNLQQKYNINPDSILKLKTGLSIIFSKMDAGSFIFVYDTNTNNFNSIRFDKFMDEVSFTAARYLRNHITAPQHTVVVSSNLEMREHGELITRYRDDVYKSGVLLVKEIEGVPSDLAMAFHYYCDEYDPLVKRSAIFFTLNVANCSSVRDPESTPHEFIEKCLAGKWTTMPKENMRPLLTRVVDVIIDVTNVF</sequence>
<evidence type="ECO:0000256" key="6">
    <source>
        <dbReference type="SAM" id="Phobius"/>
    </source>
</evidence>
<reference evidence="7" key="1">
    <citation type="submission" date="2021-12" db="EMBL/GenBank/DDBJ databases">
        <authorList>
            <person name="King R."/>
        </authorList>
    </citation>
    <scope>NUCLEOTIDE SEQUENCE</scope>
</reference>
<accession>A0A9N8PXA2</accession>
<dbReference type="Gene3D" id="3.40.50.12190">
    <property type="match status" value="1"/>
</dbReference>
<evidence type="ECO:0000256" key="3">
    <source>
        <dbReference type="ARBA" id="ARBA00022989"/>
    </source>
</evidence>
<evidence type="ECO:0000256" key="2">
    <source>
        <dbReference type="ARBA" id="ARBA00022692"/>
    </source>
</evidence>
<feature type="region of interest" description="Disordered" evidence="5">
    <location>
        <begin position="145"/>
        <end position="173"/>
    </location>
</feature>
<organism evidence="7 8">
    <name type="scientific">Chrysodeixis includens</name>
    <name type="common">Soybean looper</name>
    <name type="synonym">Pseudoplusia includens</name>
    <dbReference type="NCBI Taxonomy" id="689277"/>
    <lineage>
        <taxon>Eukaryota</taxon>
        <taxon>Metazoa</taxon>
        <taxon>Ecdysozoa</taxon>
        <taxon>Arthropoda</taxon>
        <taxon>Hexapoda</taxon>
        <taxon>Insecta</taxon>
        <taxon>Pterygota</taxon>
        <taxon>Neoptera</taxon>
        <taxon>Endopterygota</taxon>
        <taxon>Lepidoptera</taxon>
        <taxon>Glossata</taxon>
        <taxon>Ditrysia</taxon>
        <taxon>Noctuoidea</taxon>
        <taxon>Noctuidae</taxon>
        <taxon>Plusiinae</taxon>
        <taxon>Chrysodeixis</taxon>
    </lineage>
</organism>
<dbReference type="PANTHER" id="PTHR18843">
    <property type="entry name" value="TORSIN-1A-INTERACTING PROTEIN"/>
    <property type="match status" value="1"/>
</dbReference>
<dbReference type="EMBL" id="LR824006">
    <property type="protein sequence ID" value="CAD0195622.1"/>
    <property type="molecule type" value="Genomic_DNA"/>
</dbReference>
<evidence type="ECO:0000256" key="1">
    <source>
        <dbReference type="ARBA" id="ARBA00004370"/>
    </source>
</evidence>
<keyword evidence="8" id="KW-1185">Reference proteome</keyword>
<dbReference type="PANTHER" id="PTHR18843:SF7">
    <property type="entry name" value="LAMINA-ASSOCIATED POLYPEPTIDE 1B ISOFORM 1-RELATED"/>
    <property type="match status" value="1"/>
</dbReference>
<keyword evidence="2 6" id="KW-0812">Transmembrane</keyword>
<name>A0A9N8PXA2_CHRIL</name>
<dbReference type="AlphaFoldDB" id="A0A9N8PXA2"/>
<dbReference type="GO" id="GO:0061024">
    <property type="term" value="P:membrane organization"/>
    <property type="evidence" value="ECO:0007669"/>
    <property type="project" value="TreeGrafter"/>
</dbReference>
<evidence type="ECO:0000313" key="8">
    <source>
        <dbReference type="Proteomes" id="UP001154114"/>
    </source>
</evidence>
<gene>
    <name evidence="7" type="ORF">CINC_LOCUS9575</name>
</gene>
<dbReference type="Proteomes" id="UP001154114">
    <property type="component" value="Chromosome 3"/>
</dbReference>
<feature type="compositionally biased region" description="Low complexity" evidence="5">
    <location>
        <begin position="160"/>
        <end position="173"/>
    </location>
</feature>
<evidence type="ECO:0000313" key="7">
    <source>
        <dbReference type="EMBL" id="CAD0195622.1"/>
    </source>
</evidence>
<feature type="region of interest" description="Disordered" evidence="5">
    <location>
        <begin position="1"/>
        <end position="100"/>
    </location>
</feature>
<dbReference type="OrthoDB" id="6258998at2759"/>
<protein>
    <submittedName>
        <fullName evidence="7">Uncharacterized protein</fullName>
    </submittedName>
</protein>
<comment type="subcellular location">
    <subcellularLocation>
        <location evidence="1">Membrane</location>
    </subcellularLocation>
</comment>